<evidence type="ECO:0000313" key="4">
    <source>
        <dbReference type="Proteomes" id="UP000000466"/>
    </source>
</evidence>
<dbReference type="SUPFAM" id="SSF51338">
    <property type="entry name" value="Composite domain of metallo-dependent hydrolases"/>
    <property type="match status" value="1"/>
</dbReference>
<organism evidence="3 4">
    <name type="scientific">Simiduia agarivorans (strain DSM 21679 / JCM 13881 / BCRC 17597 / SA1)</name>
    <dbReference type="NCBI Taxonomy" id="1117647"/>
    <lineage>
        <taxon>Bacteria</taxon>
        <taxon>Pseudomonadati</taxon>
        <taxon>Pseudomonadota</taxon>
        <taxon>Gammaproteobacteria</taxon>
        <taxon>Cellvibrionales</taxon>
        <taxon>Cellvibrionaceae</taxon>
        <taxon>Simiduia</taxon>
    </lineage>
</organism>
<dbReference type="InterPro" id="IPR032466">
    <property type="entry name" value="Metal_Hydrolase"/>
</dbReference>
<evidence type="ECO:0000313" key="3">
    <source>
        <dbReference type="EMBL" id="AFU97774.1"/>
    </source>
</evidence>
<accession>K4KFD2</accession>
<name>K4KFD2_SIMAS</name>
<sequence length="425" mass="45130">MHTVFKSLFFGLATIMASQASADLTYLTAAKALDVASGTFTEQPALIIEAGRITHVGTAKSLPAPAGATSIHLEGLTLLPGLMDMHVHLTSDAEDNFLASMNYSIPRQTVKAVKNAHKTLMAGFTSVRDLGDSGYAVIAVRDGIRAGEIEGPRVWSAGHSLSVTGGHCDDNFSAPEMKSVAAGVADGPWAVKAKVRENIKYGANTLKICATGGVFSKGTQVGIQQYTEEELRAAAEEAHQQGMIIAAHAHGTSGIKAAIRAGIDSIEHCSFLDDEAIKLAKKAGTFLSCDIYNTEYTLAFGEQNGVPEENINKEKQVSAAQRESFRRAVKAGLNMVFGSDAAIYPHGDNGKQFHTMVTFGMSPLQALQAATINSAALLKQADLGQLKEGFHADIIAVNGDPLKDIRVLENVAFVMKAGVVYKRVE</sequence>
<dbReference type="InterPro" id="IPR006680">
    <property type="entry name" value="Amidohydro-rel"/>
</dbReference>
<dbReference type="AlphaFoldDB" id="K4KFD2"/>
<proteinExistence type="predicted"/>
<dbReference type="Pfam" id="PF01979">
    <property type="entry name" value="Amidohydro_1"/>
    <property type="match status" value="1"/>
</dbReference>
<gene>
    <name evidence="3" type="ordered locus">M5M_02785</name>
</gene>
<protein>
    <submittedName>
        <fullName evidence="3">Secreted hydrolase</fullName>
    </submittedName>
</protein>
<evidence type="ECO:0000256" key="1">
    <source>
        <dbReference type="SAM" id="SignalP"/>
    </source>
</evidence>
<evidence type="ECO:0000259" key="2">
    <source>
        <dbReference type="Pfam" id="PF01979"/>
    </source>
</evidence>
<dbReference type="EMBL" id="CP003746">
    <property type="protein sequence ID" value="AFU97774.1"/>
    <property type="molecule type" value="Genomic_DNA"/>
</dbReference>
<dbReference type="HOGENOM" id="CLU_023620_2_2_6"/>
<keyword evidence="4" id="KW-1185">Reference proteome</keyword>
<keyword evidence="1" id="KW-0732">Signal</keyword>
<dbReference type="Gene3D" id="2.30.40.10">
    <property type="entry name" value="Urease, subunit C, domain 1"/>
    <property type="match status" value="1"/>
</dbReference>
<dbReference type="GO" id="GO:0016810">
    <property type="term" value="F:hydrolase activity, acting on carbon-nitrogen (but not peptide) bonds"/>
    <property type="evidence" value="ECO:0007669"/>
    <property type="project" value="InterPro"/>
</dbReference>
<dbReference type="InterPro" id="IPR011059">
    <property type="entry name" value="Metal-dep_hydrolase_composite"/>
</dbReference>
<keyword evidence="3" id="KW-0378">Hydrolase</keyword>
<feature type="signal peptide" evidence="1">
    <location>
        <begin position="1"/>
        <end position="22"/>
    </location>
</feature>
<dbReference type="InterPro" id="IPR051781">
    <property type="entry name" value="Metallo-dep_Hydrolase"/>
</dbReference>
<feature type="domain" description="Amidohydrolase-related" evidence="2">
    <location>
        <begin position="77"/>
        <end position="419"/>
    </location>
</feature>
<dbReference type="Gene3D" id="3.20.20.140">
    <property type="entry name" value="Metal-dependent hydrolases"/>
    <property type="match status" value="1"/>
</dbReference>
<dbReference type="PANTHER" id="PTHR43135:SF3">
    <property type="entry name" value="ALPHA-D-RIBOSE 1-METHYLPHOSPHONATE 5-TRIPHOSPHATE DIPHOSPHATASE"/>
    <property type="match status" value="1"/>
</dbReference>
<feature type="chain" id="PRO_5003880569" evidence="1">
    <location>
        <begin position="23"/>
        <end position="425"/>
    </location>
</feature>
<dbReference type="RefSeq" id="WP_015045947.1">
    <property type="nucleotide sequence ID" value="NC_018868.3"/>
</dbReference>
<dbReference type="CDD" id="cd01299">
    <property type="entry name" value="Met_dep_hydrolase_A"/>
    <property type="match status" value="1"/>
</dbReference>
<dbReference type="OrthoDB" id="9782972at2"/>
<dbReference type="SUPFAM" id="SSF51556">
    <property type="entry name" value="Metallo-dependent hydrolases"/>
    <property type="match status" value="1"/>
</dbReference>
<dbReference type="PANTHER" id="PTHR43135">
    <property type="entry name" value="ALPHA-D-RIBOSE 1-METHYLPHOSPHONATE 5-TRIPHOSPHATE DIPHOSPHATASE"/>
    <property type="match status" value="1"/>
</dbReference>
<dbReference type="KEGG" id="saga:M5M_02785"/>
<dbReference type="Proteomes" id="UP000000466">
    <property type="component" value="Chromosome"/>
</dbReference>
<dbReference type="STRING" id="1117647.M5M_02785"/>
<dbReference type="eggNOG" id="COG1228">
    <property type="taxonomic scope" value="Bacteria"/>
</dbReference>
<reference evidence="3 4" key="1">
    <citation type="journal article" date="2013" name="Genome Announc.">
        <title>Complete genome sequence of Simiduia agarivorans SA1(T), a marine bacterium able to degrade a variety of polysaccharides.</title>
        <authorList>
            <person name="Lin S.Y."/>
            <person name="Shieh W.Y."/>
            <person name="Chen J.S."/>
            <person name="Tang S.L."/>
        </authorList>
    </citation>
    <scope>NUCLEOTIDE SEQUENCE [LARGE SCALE GENOMIC DNA]</scope>
    <source>
        <strain evidence="4">DSM 21679 / JCM 13881 / BCRC 17597 / SA1</strain>
    </source>
</reference>
<dbReference type="InterPro" id="IPR057744">
    <property type="entry name" value="OTAase-like"/>
</dbReference>